<evidence type="ECO:0000313" key="2">
    <source>
        <dbReference type="EMBL" id="GJG33713.1"/>
    </source>
</evidence>
<evidence type="ECO:0008006" key="4">
    <source>
        <dbReference type="Google" id="ProtNLM"/>
    </source>
</evidence>
<dbReference type="PROSITE" id="PS51257">
    <property type="entry name" value="PROKAR_LIPOPROTEIN"/>
    <property type="match status" value="1"/>
</dbReference>
<name>A0AA37I492_XYLRU</name>
<reference evidence="2" key="1">
    <citation type="submission" date="2021-08" db="EMBL/GenBank/DDBJ databases">
        <title>Prevotella lacticifex sp. nov., isolated from rumen of cow.</title>
        <authorList>
            <person name="Shinkai T."/>
            <person name="Ikeyama N."/>
            <person name="Kumagai M."/>
            <person name="Ohmori H."/>
            <person name="Sakamoto M."/>
            <person name="Ohkuma M."/>
            <person name="Mitsumori M."/>
        </authorList>
    </citation>
    <scope>NUCLEOTIDE SEQUENCE</scope>
    <source>
        <strain evidence="2">JCM 8259</strain>
    </source>
</reference>
<sequence>MMMKKLIIFLLMMCGCCGVKAAGLDGKYLSQSGELMFVFKGDSLYVDVAQSMRNLSAFKLVKNSENKATTCYNAYETYLKNGAVTYREVLIRVTKLDEEKTYLLEYFGKDKDREYNSNERYHIKKVDGE</sequence>
<comment type="caution">
    <text evidence="2">The sequence shown here is derived from an EMBL/GenBank/DDBJ whole genome shotgun (WGS) entry which is preliminary data.</text>
</comment>
<dbReference type="EMBL" id="BPTT01000001">
    <property type="protein sequence ID" value="GJG33713.1"/>
    <property type="molecule type" value="Genomic_DNA"/>
</dbReference>
<protein>
    <recommendedName>
        <fullName evidence="4">Lipoprotein</fullName>
    </recommendedName>
</protein>
<keyword evidence="1" id="KW-0732">Signal</keyword>
<evidence type="ECO:0000313" key="3">
    <source>
        <dbReference type="Proteomes" id="UP000887097"/>
    </source>
</evidence>
<dbReference type="AlphaFoldDB" id="A0AA37I492"/>
<evidence type="ECO:0000256" key="1">
    <source>
        <dbReference type="SAM" id="SignalP"/>
    </source>
</evidence>
<organism evidence="2 3">
    <name type="scientific">Xylanibacter ruminicola</name>
    <name type="common">Prevotella ruminicola</name>
    <dbReference type="NCBI Taxonomy" id="839"/>
    <lineage>
        <taxon>Bacteria</taxon>
        <taxon>Pseudomonadati</taxon>
        <taxon>Bacteroidota</taxon>
        <taxon>Bacteroidia</taxon>
        <taxon>Bacteroidales</taxon>
        <taxon>Prevotellaceae</taxon>
        <taxon>Xylanibacter</taxon>
    </lineage>
</organism>
<dbReference type="Proteomes" id="UP000887097">
    <property type="component" value="Unassembled WGS sequence"/>
</dbReference>
<gene>
    <name evidence="2" type="ORF">PRMUPPPA20_18220</name>
</gene>
<feature type="chain" id="PRO_5041269817" description="Lipoprotein" evidence="1">
    <location>
        <begin position="22"/>
        <end position="129"/>
    </location>
</feature>
<accession>A0AA37I492</accession>
<feature type="signal peptide" evidence="1">
    <location>
        <begin position="1"/>
        <end position="21"/>
    </location>
</feature>
<proteinExistence type="predicted"/>